<keyword evidence="8" id="KW-0560">Oxidoreductase</keyword>
<keyword evidence="7" id="KW-0274">FAD</keyword>
<dbReference type="RefSeq" id="WP_212141331.1">
    <property type="nucleotide sequence ID" value="NZ_JAGSSW010000001.1"/>
</dbReference>
<feature type="domain" description="FAD dependent oxidoreductase" evidence="10">
    <location>
        <begin position="264"/>
        <end position="604"/>
    </location>
</feature>
<dbReference type="InterPro" id="IPR017610">
    <property type="entry name" value="tRNA_S-uridine_synth_MnmC_C"/>
</dbReference>
<dbReference type="InterPro" id="IPR006076">
    <property type="entry name" value="FAD-dep_OxRdtase"/>
</dbReference>
<evidence type="ECO:0000256" key="4">
    <source>
        <dbReference type="ARBA" id="ARBA00022679"/>
    </source>
</evidence>
<keyword evidence="5" id="KW-0949">S-adenosyl-L-methionine</keyword>
<organism evidence="12 13">
    <name type="scientific">Campylobacter anatolicus</name>
    <dbReference type="NCBI Taxonomy" id="2829105"/>
    <lineage>
        <taxon>Bacteria</taxon>
        <taxon>Pseudomonadati</taxon>
        <taxon>Campylobacterota</taxon>
        <taxon>Epsilonproteobacteria</taxon>
        <taxon>Campylobacterales</taxon>
        <taxon>Campylobacteraceae</taxon>
        <taxon>Campylobacter</taxon>
    </lineage>
</organism>
<evidence type="ECO:0000256" key="8">
    <source>
        <dbReference type="ARBA" id="ARBA00023002"/>
    </source>
</evidence>
<name>A0ABS5HHQ8_9BACT</name>
<gene>
    <name evidence="12" type="primary">mnmC</name>
    <name evidence="12" type="ORF">KDD93_00440</name>
</gene>
<evidence type="ECO:0000256" key="7">
    <source>
        <dbReference type="ARBA" id="ARBA00022827"/>
    </source>
</evidence>
<protein>
    <submittedName>
        <fullName evidence="12">Bifunctional tRNA (5-methylaminomethyl-2-thiouridine)(34)-methyltransferase MnmD/FAD-dependent 5-carboxymethylaminomethyl-2-thiouridine(34) oxidoreductase MnmC</fullName>
    </submittedName>
</protein>
<evidence type="ECO:0000259" key="10">
    <source>
        <dbReference type="Pfam" id="PF01266"/>
    </source>
</evidence>
<keyword evidence="4" id="KW-0808">Transferase</keyword>
<dbReference type="Gene3D" id="3.40.50.150">
    <property type="entry name" value="Vaccinia Virus protein VP39"/>
    <property type="match status" value="1"/>
</dbReference>
<reference evidence="12 13" key="1">
    <citation type="submission" date="2021-04" db="EMBL/GenBank/DDBJ databases">
        <title>Molecular and phenotypic characterization and identification of bacterial isolates recovered from the Anatolian ground squirrels (Spermophilus xanthoprymnus) and which have the potential to form a new species in the Campylobacter genus.</title>
        <authorList>
            <person name="Aydin F."/>
            <person name="Abay S."/>
            <person name="Kayman T."/>
            <person name="Karakaya E."/>
            <person name="Mustak H.K."/>
            <person name="Mustak I.B."/>
            <person name="Bilgin N."/>
            <person name="Duzler A."/>
            <person name="Sahin O."/>
            <person name="Guran O."/>
            <person name="Saticioglu I.B."/>
        </authorList>
    </citation>
    <scope>NUCLEOTIDE SEQUENCE [LARGE SCALE GENOMIC DNA]</scope>
    <source>
        <strain evidence="13">faydin-G24</strain>
    </source>
</reference>
<keyword evidence="13" id="KW-1185">Reference proteome</keyword>
<dbReference type="Pfam" id="PF05430">
    <property type="entry name" value="Methyltransf_30"/>
    <property type="match status" value="1"/>
</dbReference>
<dbReference type="Proteomes" id="UP000682951">
    <property type="component" value="Unassembled WGS sequence"/>
</dbReference>
<evidence type="ECO:0000256" key="2">
    <source>
        <dbReference type="ARBA" id="ARBA00022603"/>
    </source>
</evidence>
<dbReference type="Gene3D" id="3.30.9.10">
    <property type="entry name" value="D-Amino Acid Oxidase, subunit A, domain 2"/>
    <property type="match status" value="1"/>
</dbReference>
<comment type="caution">
    <text evidence="12">The sequence shown here is derived from an EMBL/GenBank/DDBJ whole genome shotgun (WGS) entry which is preliminary data.</text>
</comment>
<proteinExistence type="inferred from homology"/>
<dbReference type="Pfam" id="PF01266">
    <property type="entry name" value="DAO"/>
    <property type="match status" value="1"/>
</dbReference>
<dbReference type="SUPFAM" id="SSF51971">
    <property type="entry name" value="Nucleotide-binding domain"/>
    <property type="match status" value="1"/>
</dbReference>
<dbReference type="InterPro" id="IPR047785">
    <property type="entry name" value="tRNA_MNMC2"/>
</dbReference>
<keyword evidence="3" id="KW-0285">Flavoprotein</keyword>
<dbReference type="InterPro" id="IPR023032">
    <property type="entry name" value="tRNA_MAMT_biosynth_bifunc_MnmC"/>
</dbReference>
<dbReference type="HAMAP" id="MF_01102">
    <property type="entry name" value="MnmC"/>
    <property type="match status" value="1"/>
</dbReference>
<evidence type="ECO:0000256" key="3">
    <source>
        <dbReference type="ARBA" id="ARBA00022630"/>
    </source>
</evidence>
<evidence type="ECO:0000256" key="1">
    <source>
        <dbReference type="ARBA" id="ARBA00022490"/>
    </source>
</evidence>
<sequence length="635" mass="71836">MKSAKVSFKGKIAFSEKFDDIYFNTDKPWSESEYVFATAIDEIWGDKDSFIVAEAGFGAGLNFLTLANKFKNSHKKLHFVSIEANPINTDDLVKIYKHLDVFKALNAHLIKLYPPLISGLHRIKFSPNITLDLCFGEINEMITELDFEADVWFMDGFAPSKNADMWSQKVFTHIARLTRLGGVVRTYSCARVVRDRFTQFGFELELREGYGKKRHMSHAILREKNIQISRPYFSTNGITQNLFTNKNLSAFLQNNYKVKKPTALIIGAGIAGLATAFNFIQNGFHVIIAEARDGVAQNGSGNVCGALMPLITQPSVALGRMHINAFLQAVRFYKQNARQNLIKFNGCIEYAYDEHLYKRYAHWLQIQANEVLKFDTNAKPYPAMFIKNGATVQPHKLCKSLARNFDILLNHQYKSHHHLKNGQISVKFKAQKSIKTDILVFATGSESIKIFKNLPISSVRGQVTHIKPLLNNDTPLSAKGYICPAINGTQIIGATYARNEYYDEPRDADNNENLSSVSEFLQGEKPQIIGAKVGYRSYSSDRFPIIGALHDETAYRQIYKNLFWNKHKNDNALAVYEPNVFVNIAHGSRGLSTAILGAELISDLILKRPLCIEKSLFDELHSARFLVRQLKRGQI</sequence>
<dbReference type="Gene3D" id="3.50.50.60">
    <property type="entry name" value="FAD/NAD(P)-binding domain"/>
    <property type="match status" value="1"/>
</dbReference>
<dbReference type="PANTHER" id="PTHR13847">
    <property type="entry name" value="SARCOSINE DEHYDROGENASE-RELATED"/>
    <property type="match status" value="1"/>
</dbReference>
<dbReference type="InterPro" id="IPR008471">
    <property type="entry name" value="MnmC-like_methylTransf"/>
</dbReference>
<keyword evidence="1" id="KW-0963">Cytoplasm</keyword>
<evidence type="ECO:0000256" key="5">
    <source>
        <dbReference type="ARBA" id="ARBA00022691"/>
    </source>
</evidence>
<keyword evidence="6" id="KW-0819">tRNA processing</keyword>
<dbReference type="NCBIfam" id="TIGR03197">
    <property type="entry name" value="MnmC_Cterm"/>
    <property type="match status" value="1"/>
</dbReference>
<accession>A0ABS5HHQ8</accession>
<feature type="domain" description="MnmC-like methyltransferase" evidence="11">
    <location>
        <begin position="103"/>
        <end position="220"/>
    </location>
</feature>
<dbReference type="NCBIfam" id="NF033855">
    <property type="entry name" value="tRNA_MNMC2"/>
    <property type="match status" value="1"/>
</dbReference>
<dbReference type="PANTHER" id="PTHR13847:SF283">
    <property type="entry name" value="TRNA 5-METHYLAMINOMETHYL-2-THIOURIDINE BIOSYNTHESIS BIFUNCTIONAL PROTEIN MNMC"/>
    <property type="match status" value="1"/>
</dbReference>
<evidence type="ECO:0000256" key="9">
    <source>
        <dbReference type="ARBA" id="ARBA00023268"/>
    </source>
</evidence>
<evidence type="ECO:0000256" key="6">
    <source>
        <dbReference type="ARBA" id="ARBA00022694"/>
    </source>
</evidence>
<dbReference type="NCBIfam" id="NF002481">
    <property type="entry name" value="PRK01747.1-2"/>
    <property type="match status" value="1"/>
</dbReference>
<evidence type="ECO:0000259" key="11">
    <source>
        <dbReference type="Pfam" id="PF05430"/>
    </source>
</evidence>
<dbReference type="InterPro" id="IPR029063">
    <property type="entry name" value="SAM-dependent_MTases_sf"/>
</dbReference>
<evidence type="ECO:0000313" key="13">
    <source>
        <dbReference type="Proteomes" id="UP000682951"/>
    </source>
</evidence>
<keyword evidence="9" id="KW-0511">Multifunctional enzyme</keyword>
<dbReference type="EMBL" id="JAGSSW010000001">
    <property type="protein sequence ID" value="MBR8463042.1"/>
    <property type="molecule type" value="Genomic_DNA"/>
</dbReference>
<keyword evidence="2" id="KW-0489">Methyltransferase</keyword>
<dbReference type="InterPro" id="IPR036188">
    <property type="entry name" value="FAD/NAD-bd_sf"/>
</dbReference>
<evidence type="ECO:0000313" key="12">
    <source>
        <dbReference type="EMBL" id="MBR8463042.1"/>
    </source>
</evidence>